<accession>A0A1J1HQB8</accession>
<feature type="chain" id="PRO_5012656060" evidence="1">
    <location>
        <begin position="19"/>
        <end position="261"/>
    </location>
</feature>
<organism evidence="2 3">
    <name type="scientific">Clunio marinus</name>
    <dbReference type="NCBI Taxonomy" id="568069"/>
    <lineage>
        <taxon>Eukaryota</taxon>
        <taxon>Metazoa</taxon>
        <taxon>Ecdysozoa</taxon>
        <taxon>Arthropoda</taxon>
        <taxon>Hexapoda</taxon>
        <taxon>Insecta</taxon>
        <taxon>Pterygota</taxon>
        <taxon>Neoptera</taxon>
        <taxon>Endopterygota</taxon>
        <taxon>Diptera</taxon>
        <taxon>Nematocera</taxon>
        <taxon>Chironomoidea</taxon>
        <taxon>Chironomidae</taxon>
        <taxon>Clunio</taxon>
    </lineage>
</organism>
<keyword evidence="1" id="KW-0732">Signal</keyword>
<reference evidence="2 3" key="1">
    <citation type="submission" date="2015-04" db="EMBL/GenBank/DDBJ databases">
        <authorList>
            <person name="Syromyatnikov M.Y."/>
            <person name="Popov V.N."/>
        </authorList>
    </citation>
    <scope>NUCLEOTIDE SEQUENCE [LARGE SCALE GENOMIC DNA]</scope>
</reference>
<feature type="signal peptide" evidence="1">
    <location>
        <begin position="1"/>
        <end position="18"/>
    </location>
</feature>
<dbReference type="Proteomes" id="UP000183832">
    <property type="component" value="Unassembled WGS sequence"/>
</dbReference>
<evidence type="ECO:0000256" key="1">
    <source>
        <dbReference type="SAM" id="SignalP"/>
    </source>
</evidence>
<gene>
    <name evidence="2" type="ORF">CLUMA_CG003967</name>
</gene>
<evidence type="ECO:0000313" key="2">
    <source>
        <dbReference type="EMBL" id="CRK90256.1"/>
    </source>
</evidence>
<dbReference type="OrthoDB" id="7798745at2759"/>
<evidence type="ECO:0000313" key="3">
    <source>
        <dbReference type="Proteomes" id="UP000183832"/>
    </source>
</evidence>
<sequence length="261" mass="29493">MKLSVGVSLLFLIIGAQSAAIESSKDGELITEFVISPDFLFENAQRYLAFSKDVQRDIDETFITIRTAVSAVLKTASGTALDEIEGNSVKILEMDSPARNAIFDLDGTPCTDNLKQLLNLVTEFSGFGSSNCVSFYDRNVQKAVDAANELFRDFEGDYMDMQQIVVRSFVGKNIFLQAEDIQARFIQEFNRRSEAWYAVRPEVDEYIRTLNSSIDNYNNELRVCFNDIQVSIAPIYDNLEGQIRTCEEFDNTPNPFASFMH</sequence>
<keyword evidence="3" id="KW-1185">Reference proteome</keyword>
<name>A0A1J1HQB8_9DIPT</name>
<dbReference type="AlphaFoldDB" id="A0A1J1HQB8"/>
<dbReference type="EMBL" id="CVRI01000017">
    <property type="protein sequence ID" value="CRK90256.1"/>
    <property type="molecule type" value="Genomic_DNA"/>
</dbReference>
<protein>
    <submittedName>
        <fullName evidence="2">CLUMA_CG003967, isoform A</fullName>
    </submittedName>
</protein>
<proteinExistence type="predicted"/>